<proteinExistence type="predicted"/>
<reference evidence="1 2" key="1">
    <citation type="submission" date="2017-06" db="EMBL/GenBank/DDBJ databases">
        <title>A draft genome sequence of Komagataeibacter nataicola LMG 1536.</title>
        <authorList>
            <person name="Skraban J."/>
            <person name="Cleenwerck I."/>
            <person name="Vandamme P."/>
            <person name="Trcek J."/>
        </authorList>
    </citation>
    <scope>NUCLEOTIDE SEQUENCE [LARGE SCALE GENOMIC DNA]</scope>
    <source>
        <strain evidence="1 2">LMG 1536</strain>
    </source>
</reference>
<dbReference type="Proteomes" id="UP000247512">
    <property type="component" value="Unassembled WGS sequence"/>
</dbReference>
<protein>
    <submittedName>
        <fullName evidence="1">Uncharacterized protein</fullName>
    </submittedName>
</protein>
<evidence type="ECO:0000313" key="1">
    <source>
        <dbReference type="EMBL" id="PYD65239.1"/>
    </source>
</evidence>
<organism evidence="1 2">
    <name type="scientific">Komagataeibacter nataicola</name>
    <dbReference type="NCBI Taxonomy" id="265960"/>
    <lineage>
        <taxon>Bacteria</taxon>
        <taxon>Pseudomonadati</taxon>
        <taxon>Pseudomonadota</taxon>
        <taxon>Alphaproteobacteria</taxon>
        <taxon>Acetobacterales</taxon>
        <taxon>Acetobacteraceae</taxon>
        <taxon>Komagataeibacter</taxon>
    </lineage>
</organism>
<comment type="caution">
    <text evidence="1">The sequence shown here is derived from an EMBL/GenBank/DDBJ whole genome shotgun (WGS) entry which is preliminary data.</text>
</comment>
<gene>
    <name evidence="1" type="ORF">CDI09_14705</name>
</gene>
<accession>A0ABX5P7N7</accession>
<dbReference type="EMBL" id="NIRT01000037">
    <property type="protein sequence ID" value="PYD65239.1"/>
    <property type="molecule type" value="Genomic_DNA"/>
</dbReference>
<evidence type="ECO:0000313" key="2">
    <source>
        <dbReference type="Proteomes" id="UP000247512"/>
    </source>
</evidence>
<keyword evidence="2" id="KW-1185">Reference proteome</keyword>
<sequence length="216" mass="23556">MLTDTISQDILCPVSTSDLQAFVACIDPAQQPLIASLGQAATNIIEGYLGDYVQQRSVRWILSRGENEKTQAFFASWLSSRSFISYGFNAVAGQWIDFPTAAQSVENVTLGVWGMDDWPLVMGQDYAVDLMTNPARMSITYNLAVQDYFTNFSHLEVDYTGGIAPAGSCPQTIQLAIKILTKNLFDNRGASGTVLFDDAIKGLLVNYRRIGFGGAG</sequence>
<name>A0ABX5P7N7_9PROT</name>